<evidence type="ECO:0000313" key="1">
    <source>
        <dbReference type="EMBL" id="KAL0122397.1"/>
    </source>
</evidence>
<comment type="caution">
    <text evidence="1">The sequence shown here is derived from an EMBL/GenBank/DDBJ whole genome shotgun (WGS) entry which is preliminary data.</text>
</comment>
<dbReference type="EMBL" id="JADYXP020000006">
    <property type="protein sequence ID" value="KAL0122397.1"/>
    <property type="molecule type" value="Genomic_DNA"/>
</dbReference>
<proteinExistence type="predicted"/>
<organism evidence="1 2">
    <name type="scientific">Cardiocondyla obscurior</name>
    <dbReference type="NCBI Taxonomy" id="286306"/>
    <lineage>
        <taxon>Eukaryota</taxon>
        <taxon>Metazoa</taxon>
        <taxon>Ecdysozoa</taxon>
        <taxon>Arthropoda</taxon>
        <taxon>Hexapoda</taxon>
        <taxon>Insecta</taxon>
        <taxon>Pterygota</taxon>
        <taxon>Neoptera</taxon>
        <taxon>Endopterygota</taxon>
        <taxon>Hymenoptera</taxon>
        <taxon>Apocrita</taxon>
        <taxon>Aculeata</taxon>
        <taxon>Formicoidea</taxon>
        <taxon>Formicidae</taxon>
        <taxon>Myrmicinae</taxon>
        <taxon>Cardiocondyla</taxon>
    </lineage>
</organism>
<reference evidence="1 2" key="1">
    <citation type="submission" date="2023-03" db="EMBL/GenBank/DDBJ databases">
        <title>High recombination rates correlate with genetic variation in Cardiocondyla obscurior ants.</title>
        <authorList>
            <person name="Errbii M."/>
        </authorList>
    </citation>
    <scope>NUCLEOTIDE SEQUENCE [LARGE SCALE GENOMIC DNA]</scope>
    <source>
        <strain evidence="1">Alpha-2009</strain>
        <tissue evidence="1">Whole body</tissue>
    </source>
</reference>
<gene>
    <name evidence="1" type="ORF">PUN28_007250</name>
</gene>
<accession>A0AAW2G870</accession>
<dbReference type="Proteomes" id="UP001430953">
    <property type="component" value="Unassembled WGS sequence"/>
</dbReference>
<sequence>MSSTSTTCISRSPNKFNNSLVKKKKKNEQITTTKNIHRVCTDINCLSNSRPFDYEIEQVLPMSDQYTNDITLLDTLSQQCKLYCATKGSAKSKGL</sequence>
<protein>
    <submittedName>
        <fullName evidence="1">Uncharacterized protein</fullName>
    </submittedName>
</protein>
<dbReference type="AlphaFoldDB" id="A0AAW2G870"/>
<keyword evidence="2" id="KW-1185">Reference proteome</keyword>
<name>A0AAW2G870_9HYME</name>
<evidence type="ECO:0000313" key="2">
    <source>
        <dbReference type="Proteomes" id="UP001430953"/>
    </source>
</evidence>